<reference evidence="3" key="1">
    <citation type="submission" date="2021-04" db="EMBL/GenBank/DDBJ databases">
        <title>Isolation and polyphasic classification of algal microorganism.</title>
        <authorList>
            <person name="Wang S."/>
        </authorList>
    </citation>
    <scope>NUCLEOTIDE SEQUENCE</scope>
    <source>
        <strain evidence="3">720a</strain>
    </source>
</reference>
<feature type="transmembrane region" description="Helical" evidence="1">
    <location>
        <begin position="20"/>
        <end position="41"/>
    </location>
</feature>
<dbReference type="PANTHER" id="PTHR34473:SF2">
    <property type="entry name" value="UPF0699 TRANSMEMBRANE PROTEIN YDBT"/>
    <property type="match status" value="1"/>
</dbReference>
<organism evidence="3 4">
    <name type="scientific">Virgibacillus salarius</name>
    <dbReference type="NCBI Taxonomy" id="447199"/>
    <lineage>
        <taxon>Bacteria</taxon>
        <taxon>Bacillati</taxon>
        <taxon>Bacillota</taxon>
        <taxon>Bacilli</taxon>
        <taxon>Bacillales</taxon>
        <taxon>Bacillaceae</taxon>
        <taxon>Virgibacillus</taxon>
    </lineage>
</organism>
<evidence type="ECO:0000313" key="3">
    <source>
        <dbReference type="EMBL" id="MBR7795166.1"/>
    </source>
</evidence>
<dbReference type="Pfam" id="PF03703">
    <property type="entry name" value="bPH_2"/>
    <property type="match status" value="3"/>
</dbReference>
<feature type="transmembrane region" description="Helical" evidence="1">
    <location>
        <begin position="382"/>
        <end position="401"/>
    </location>
</feature>
<keyword evidence="4" id="KW-1185">Reference proteome</keyword>
<feature type="transmembrane region" description="Helical" evidence="1">
    <location>
        <begin position="47"/>
        <end position="65"/>
    </location>
</feature>
<dbReference type="Proteomes" id="UP000675284">
    <property type="component" value="Unassembled WGS sequence"/>
</dbReference>
<keyword evidence="1" id="KW-0472">Membrane</keyword>
<feature type="transmembrane region" description="Helical" evidence="1">
    <location>
        <begin position="355"/>
        <end position="376"/>
    </location>
</feature>
<keyword evidence="1" id="KW-1133">Transmembrane helix</keyword>
<keyword evidence="1" id="KW-0812">Transmembrane</keyword>
<proteinExistence type="predicted"/>
<dbReference type="PIRSF" id="PIRSF026631">
    <property type="entry name" value="UCP026631"/>
    <property type="match status" value="1"/>
</dbReference>
<comment type="caution">
    <text evidence="3">The sequence shown here is derived from an EMBL/GenBank/DDBJ whole genome shotgun (WGS) entry which is preliminary data.</text>
</comment>
<dbReference type="RefSeq" id="WP_166529983.1">
    <property type="nucleotide sequence ID" value="NZ_JAGSOT010000007.1"/>
</dbReference>
<dbReference type="InterPro" id="IPR014529">
    <property type="entry name" value="UCP026631"/>
</dbReference>
<accession>A0A941IAB0</accession>
<evidence type="ECO:0000259" key="2">
    <source>
        <dbReference type="Pfam" id="PF03703"/>
    </source>
</evidence>
<feature type="domain" description="YdbS-like PH" evidence="2">
    <location>
        <begin position="400"/>
        <end position="461"/>
    </location>
</feature>
<feature type="domain" description="YdbS-like PH" evidence="2">
    <location>
        <begin position="256"/>
        <end position="334"/>
    </location>
</feature>
<dbReference type="AlphaFoldDB" id="A0A941IAB0"/>
<dbReference type="InterPro" id="IPR005182">
    <property type="entry name" value="YdbS-like_PH"/>
</dbReference>
<protein>
    <submittedName>
        <fullName evidence="3">PH domain-containing protein</fullName>
    </submittedName>
</protein>
<sequence>MDLSKRMHPLMIPVSYIKSLKNTFFIFFILFIINLSNDAMWVKIGRILFIVYLVYALFSIILKWWKTTYTLKKDAVEIEEGVFTKKHHTIPYQRIQNVQSHTPFYLRMFQLTSLTLETGAESNDASFTFTALAIKEAQRMEDTLDQFKQQDAEKDCVRTESSEDLVNHEKRTIHFNPSKNDILKASVLSFSYLLLIPLLISVFQNINEVYDLTDFAEGTFDFLIHSWLLLTIVIMLVILAAVVFGLVRTYLQYGKYEIASDENRIYIRKGILNEQHFSIRKQNVQAVHIEQSLFKRILHLAEVKLISAGGVDFSGDEVNSLYPFLPTKRAITLIEELLPDFEMKTEMERLPKKSLIVRLCRIPWLWLIVTAILMIWKPEWWIISPILFVLTYTSRILDFYFTRFLIHDEFLQIRSGGFSLTTVITTREKIIEFDLSQSLLKKRLGLATITTTNRGKPIHVETLDDLSYDQAKGAFIWYTGRKPALDMEGDSYGEQ</sequence>
<gene>
    <name evidence="3" type="ORF">KCX74_03810</name>
</gene>
<feature type="domain" description="YdbS-like PH" evidence="2">
    <location>
        <begin position="64"/>
        <end position="144"/>
    </location>
</feature>
<feature type="transmembrane region" description="Helical" evidence="1">
    <location>
        <begin position="182"/>
        <end position="204"/>
    </location>
</feature>
<name>A0A941IAB0_9BACI</name>
<evidence type="ECO:0000256" key="1">
    <source>
        <dbReference type="SAM" id="Phobius"/>
    </source>
</evidence>
<feature type="transmembrane region" description="Helical" evidence="1">
    <location>
        <begin position="224"/>
        <end position="247"/>
    </location>
</feature>
<dbReference type="PANTHER" id="PTHR34473">
    <property type="entry name" value="UPF0699 TRANSMEMBRANE PROTEIN YDBS"/>
    <property type="match status" value="1"/>
</dbReference>
<evidence type="ECO:0000313" key="4">
    <source>
        <dbReference type="Proteomes" id="UP000675284"/>
    </source>
</evidence>
<dbReference type="EMBL" id="JAGSOT010000007">
    <property type="protein sequence ID" value="MBR7795166.1"/>
    <property type="molecule type" value="Genomic_DNA"/>
</dbReference>